<evidence type="ECO:0000256" key="5">
    <source>
        <dbReference type="ARBA" id="ARBA00023163"/>
    </source>
</evidence>
<feature type="domain" description="HTH gntR-type" evidence="6">
    <location>
        <begin position="24"/>
        <end position="92"/>
    </location>
</feature>
<evidence type="ECO:0000256" key="1">
    <source>
        <dbReference type="ARBA" id="ARBA00005384"/>
    </source>
</evidence>
<proteinExistence type="inferred from homology"/>
<dbReference type="Pfam" id="PF00155">
    <property type="entry name" value="Aminotran_1_2"/>
    <property type="match status" value="1"/>
</dbReference>
<keyword evidence="2" id="KW-0663">Pyridoxal phosphate</keyword>
<accession>A0A562KTB8</accession>
<organism evidence="7 8">
    <name type="scientific">Bradyrhizobium daqingense</name>
    <dbReference type="NCBI Taxonomy" id="993502"/>
    <lineage>
        <taxon>Bacteria</taxon>
        <taxon>Pseudomonadati</taxon>
        <taxon>Pseudomonadota</taxon>
        <taxon>Alphaproteobacteria</taxon>
        <taxon>Hyphomicrobiales</taxon>
        <taxon>Nitrobacteraceae</taxon>
        <taxon>Bradyrhizobium</taxon>
    </lineage>
</organism>
<dbReference type="InterPro" id="IPR015421">
    <property type="entry name" value="PyrdxlP-dep_Trfase_major"/>
</dbReference>
<dbReference type="EMBL" id="VLKL01000021">
    <property type="protein sequence ID" value="TWH98668.1"/>
    <property type="molecule type" value="Genomic_DNA"/>
</dbReference>
<evidence type="ECO:0000313" key="8">
    <source>
        <dbReference type="Proteomes" id="UP000317176"/>
    </source>
</evidence>
<dbReference type="SMART" id="SM00345">
    <property type="entry name" value="HTH_GNTR"/>
    <property type="match status" value="1"/>
</dbReference>
<evidence type="ECO:0000256" key="3">
    <source>
        <dbReference type="ARBA" id="ARBA00023015"/>
    </source>
</evidence>
<dbReference type="PANTHER" id="PTHR46577:SF1">
    <property type="entry name" value="HTH-TYPE TRANSCRIPTIONAL REGULATORY PROTEIN GABR"/>
    <property type="match status" value="1"/>
</dbReference>
<keyword evidence="5" id="KW-0804">Transcription</keyword>
<comment type="caution">
    <text evidence="7">The sequence shown here is derived from an EMBL/GenBank/DDBJ whole genome shotgun (WGS) entry which is preliminary data.</text>
</comment>
<keyword evidence="7" id="KW-0808">Transferase</keyword>
<name>A0A562KTB8_9BRAD</name>
<evidence type="ECO:0000256" key="2">
    <source>
        <dbReference type="ARBA" id="ARBA00022898"/>
    </source>
</evidence>
<reference evidence="7 8" key="1">
    <citation type="journal article" date="2015" name="Stand. Genomic Sci.">
        <title>Genomic Encyclopedia of Bacterial and Archaeal Type Strains, Phase III: the genomes of soil and plant-associated and newly described type strains.</title>
        <authorList>
            <person name="Whitman W.B."/>
            <person name="Woyke T."/>
            <person name="Klenk H.P."/>
            <person name="Zhou Y."/>
            <person name="Lilburn T.G."/>
            <person name="Beck B.J."/>
            <person name="De Vos P."/>
            <person name="Vandamme P."/>
            <person name="Eisen J.A."/>
            <person name="Garrity G."/>
            <person name="Hugenholtz P."/>
            <person name="Kyrpides N.C."/>
        </authorList>
    </citation>
    <scope>NUCLEOTIDE SEQUENCE [LARGE SCALE GENOMIC DNA]</scope>
    <source>
        <strain evidence="7 8">CGMCC 1.10947</strain>
    </source>
</reference>
<dbReference type="GO" id="GO:0003700">
    <property type="term" value="F:DNA-binding transcription factor activity"/>
    <property type="evidence" value="ECO:0007669"/>
    <property type="project" value="InterPro"/>
</dbReference>
<evidence type="ECO:0000313" key="7">
    <source>
        <dbReference type="EMBL" id="TWH98668.1"/>
    </source>
</evidence>
<comment type="similarity">
    <text evidence="1">In the C-terminal section; belongs to the class-I pyridoxal-phosphate-dependent aminotransferase family.</text>
</comment>
<dbReference type="AlphaFoldDB" id="A0A562KTB8"/>
<dbReference type="InterPro" id="IPR036390">
    <property type="entry name" value="WH_DNA-bd_sf"/>
</dbReference>
<keyword evidence="3" id="KW-0805">Transcription regulation</keyword>
<dbReference type="InterPro" id="IPR004839">
    <property type="entry name" value="Aminotransferase_I/II_large"/>
</dbReference>
<dbReference type="InterPro" id="IPR000524">
    <property type="entry name" value="Tscrpt_reg_HTH_GntR"/>
</dbReference>
<dbReference type="CDD" id="cd00609">
    <property type="entry name" value="AAT_like"/>
    <property type="match status" value="1"/>
</dbReference>
<dbReference type="GO" id="GO:0003677">
    <property type="term" value="F:DNA binding"/>
    <property type="evidence" value="ECO:0007669"/>
    <property type="project" value="UniProtKB-KW"/>
</dbReference>
<dbReference type="GO" id="GO:0030170">
    <property type="term" value="F:pyridoxal phosphate binding"/>
    <property type="evidence" value="ECO:0007669"/>
    <property type="project" value="InterPro"/>
</dbReference>
<gene>
    <name evidence="7" type="ORF">IQ17_05746</name>
</gene>
<dbReference type="Gene3D" id="3.40.640.10">
    <property type="entry name" value="Type I PLP-dependent aspartate aminotransferase-like (Major domain)"/>
    <property type="match status" value="1"/>
</dbReference>
<dbReference type="InterPro" id="IPR036388">
    <property type="entry name" value="WH-like_DNA-bd_sf"/>
</dbReference>
<dbReference type="Gene3D" id="1.10.10.10">
    <property type="entry name" value="Winged helix-like DNA-binding domain superfamily/Winged helix DNA-binding domain"/>
    <property type="match status" value="1"/>
</dbReference>
<dbReference type="PROSITE" id="PS50949">
    <property type="entry name" value="HTH_GNTR"/>
    <property type="match status" value="1"/>
</dbReference>
<dbReference type="CDD" id="cd07377">
    <property type="entry name" value="WHTH_GntR"/>
    <property type="match status" value="1"/>
</dbReference>
<dbReference type="SUPFAM" id="SSF53383">
    <property type="entry name" value="PLP-dependent transferases"/>
    <property type="match status" value="1"/>
</dbReference>
<sequence>MDRDHHASKRVSLAGMHIDRTSAVPLHLQIAAHIRGCILRGTFPAGTQFLGSREIARELGCSRTVVLTVWDLLYAEGYLESTPRGSVMVASVATMHAEPPPAAPPGAAPDHMSKRWRSLLGLEYETNWPSMFAPGAPDISTFPFKEWSRLLRQTWQNPREQECLDLPAEGHPRLRSEIANFLGSVRGLVCSPEEVVVTPGTSGALDFCSRMILDPGDEVWVEEPGFVEARWALTAAGAKLVPIPVDDKGLVVSEGIRRAPRAKLIVVTPSHQYPLGVSMGLERRLELLDWANRNDVWVIEDDYNSEFGHRDSMIASLRSLDREGRVIYFGTFSKIMMPNLRLGYMVANRHFIAGFSKGRARIDVHTSGIGQLALAEFMREGHLLRHLRAMRRVYTSRRKALIEAIAAQTPDDLTVSSAVTGLHLVALFTEAMQARMSDREAASTLKQAGIHVQPLSQNFLEQPTRQGLVFGYGRLRVEDASPLLATILSASRGIVRFARRGDQSGMAEPTVAALPDTDHGRPNLRASAGAASTAMMASCRCFARRVKRIVGVDLPAKFVFENNGNPTVHGVVFAVLVQQPADGVDENPVWPAQSLENGEMVGAVDLNELAGRLRRGALVVEIDGIAHQRRQLVAAIGDVETFRRDRQAQRRQRGDFHIRQLQRVVESGIADGCELVHA</sequence>
<evidence type="ECO:0000256" key="4">
    <source>
        <dbReference type="ARBA" id="ARBA00023125"/>
    </source>
</evidence>
<keyword evidence="4" id="KW-0238">DNA-binding</keyword>
<dbReference type="PANTHER" id="PTHR46577">
    <property type="entry name" value="HTH-TYPE TRANSCRIPTIONAL REGULATORY PROTEIN GABR"/>
    <property type="match status" value="1"/>
</dbReference>
<dbReference type="Proteomes" id="UP000317176">
    <property type="component" value="Unassembled WGS sequence"/>
</dbReference>
<dbReference type="InterPro" id="IPR015424">
    <property type="entry name" value="PyrdxlP-dep_Trfase"/>
</dbReference>
<evidence type="ECO:0000259" key="6">
    <source>
        <dbReference type="PROSITE" id="PS50949"/>
    </source>
</evidence>
<keyword evidence="8" id="KW-1185">Reference proteome</keyword>
<protein>
    <submittedName>
        <fullName evidence="7">GntR family transcriptional regulator/MocR family aminotransferase</fullName>
    </submittedName>
</protein>
<dbReference type="SUPFAM" id="SSF46785">
    <property type="entry name" value="Winged helix' DNA-binding domain"/>
    <property type="match status" value="1"/>
</dbReference>
<dbReference type="GO" id="GO:0008483">
    <property type="term" value="F:transaminase activity"/>
    <property type="evidence" value="ECO:0007669"/>
    <property type="project" value="UniProtKB-KW"/>
</dbReference>
<keyword evidence="7" id="KW-0032">Aminotransferase</keyword>
<dbReference type="InterPro" id="IPR051446">
    <property type="entry name" value="HTH_trans_reg/aminotransferase"/>
</dbReference>